<accession>C4JNM0</accession>
<reference evidence="3" key="1">
    <citation type="journal article" date="2009" name="Genome Res.">
        <title>Comparative genomic analyses of the human fungal pathogens Coccidioides and their relatives.</title>
        <authorList>
            <person name="Sharpton T.J."/>
            <person name="Stajich J.E."/>
            <person name="Rounsley S.D."/>
            <person name="Gardner M.J."/>
            <person name="Wortman J.R."/>
            <person name="Jordar V.S."/>
            <person name="Maiti R."/>
            <person name="Kodira C.D."/>
            <person name="Neafsey D.E."/>
            <person name="Zeng Q."/>
            <person name="Hung C.-Y."/>
            <person name="McMahan C."/>
            <person name="Muszewska A."/>
            <person name="Grynberg M."/>
            <person name="Mandel M.A."/>
            <person name="Kellner E.M."/>
            <person name="Barker B.M."/>
            <person name="Galgiani J.N."/>
            <person name="Orbach M.J."/>
            <person name="Kirkland T.N."/>
            <person name="Cole G.T."/>
            <person name="Henn M.R."/>
            <person name="Birren B.W."/>
            <person name="Taylor J.W."/>
        </authorList>
    </citation>
    <scope>NUCLEOTIDE SEQUENCE [LARGE SCALE GENOMIC DNA]</scope>
    <source>
        <strain evidence="3">UAMH 1704</strain>
    </source>
</reference>
<evidence type="ECO:0000256" key="1">
    <source>
        <dbReference type="SAM" id="MobiDB-lite"/>
    </source>
</evidence>
<dbReference type="RefSeq" id="XP_002543502.1">
    <property type="nucleotide sequence ID" value="XM_002543456.1"/>
</dbReference>
<evidence type="ECO:0000313" key="3">
    <source>
        <dbReference type="Proteomes" id="UP000002058"/>
    </source>
</evidence>
<dbReference type="GeneID" id="8439363"/>
<protein>
    <submittedName>
        <fullName evidence="2">Uncharacterized protein</fullName>
    </submittedName>
</protein>
<feature type="region of interest" description="Disordered" evidence="1">
    <location>
        <begin position="1"/>
        <end position="43"/>
    </location>
</feature>
<dbReference type="AlphaFoldDB" id="C4JNM0"/>
<dbReference type="HOGENOM" id="CLU_2529150_0_0_1"/>
<organism evidence="2 3">
    <name type="scientific">Uncinocarpus reesii (strain UAMH 1704)</name>
    <dbReference type="NCBI Taxonomy" id="336963"/>
    <lineage>
        <taxon>Eukaryota</taxon>
        <taxon>Fungi</taxon>
        <taxon>Dikarya</taxon>
        <taxon>Ascomycota</taxon>
        <taxon>Pezizomycotina</taxon>
        <taxon>Eurotiomycetes</taxon>
        <taxon>Eurotiomycetidae</taxon>
        <taxon>Onygenales</taxon>
        <taxon>Onygenaceae</taxon>
        <taxon>Uncinocarpus</taxon>
    </lineage>
</organism>
<evidence type="ECO:0000313" key="2">
    <source>
        <dbReference type="EMBL" id="EEP78173.1"/>
    </source>
</evidence>
<dbReference type="Proteomes" id="UP000002058">
    <property type="component" value="Unassembled WGS sequence"/>
</dbReference>
<dbReference type="VEuPathDB" id="FungiDB:UREG_03018"/>
<dbReference type="InParanoid" id="C4JNM0"/>
<dbReference type="KEGG" id="ure:UREG_03018"/>
<sequence>MGTFPTRGRLNRSNESDLESDCSWSSTAATRDSESPERPLSPTANIGFEWIRMRWHNLEIDLLRIGAQFESKLKRQDRTYTFKS</sequence>
<dbReference type="EMBL" id="CH476616">
    <property type="protein sequence ID" value="EEP78173.1"/>
    <property type="molecule type" value="Genomic_DNA"/>
</dbReference>
<name>C4JNM0_UNCRE</name>
<keyword evidence="3" id="KW-1185">Reference proteome</keyword>
<gene>
    <name evidence="2" type="ORF">UREG_03018</name>
</gene>
<proteinExistence type="predicted"/>